<keyword evidence="5" id="KW-0479">Metal-binding</keyword>
<dbReference type="AlphaFoldDB" id="A0A3Q3JY43"/>
<keyword evidence="2 7" id="KW-0813">Transport</keyword>
<dbReference type="GO" id="GO:0031720">
    <property type="term" value="F:haptoglobin binding"/>
    <property type="evidence" value="ECO:0007669"/>
    <property type="project" value="TreeGrafter"/>
</dbReference>
<reference evidence="9" key="1">
    <citation type="submission" date="2025-08" db="UniProtKB">
        <authorList>
            <consortium name="Ensembl"/>
        </authorList>
    </citation>
    <scope>IDENTIFICATION</scope>
</reference>
<evidence type="ECO:0000313" key="10">
    <source>
        <dbReference type="Proteomes" id="UP000261600"/>
    </source>
</evidence>
<dbReference type="GO" id="GO:0019825">
    <property type="term" value="F:oxygen binding"/>
    <property type="evidence" value="ECO:0007669"/>
    <property type="project" value="InterPro"/>
</dbReference>
<dbReference type="PANTHER" id="PTHR11442:SF7">
    <property type="entry name" value="HEMOGLOBIN SUBUNIT EPSILON"/>
    <property type="match status" value="1"/>
</dbReference>
<dbReference type="Gene3D" id="1.10.490.10">
    <property type="entry name" value="Globins"/>
    <property type="match status" value="1"/>
</dbReference>
<reference evidence="9" key="2">
    <citation type="submission" date="2025-09" db="UniProtKB">
        <authorList>
            <consortium name="Ensembl"/>
        </authorList>
    </citation>
    <scope>IDENTIFICATION</scope>
</reference>
<evidence type="ECO:0000256" key="2">
    <source>
        <dbReference type="ARBA" id="ARBA00022448"/>
    </source>
</evidence>
<evidence type="ECO:0000256" key="5">
    <source>
        <dbReference type="ARBA" id="ARBA00022723"/>
    </source>
</evidence>
<evidence type="ECO:0000313" key="9">
    <source>
        <dbReference type="Ensembl" id="ENSMALP00000025928.1"/>
    </source>
</evidence>
<dbReference type="PRINTS" id="PR00814">
    <property type="entry name" value="BETAHAEM"/>
</dbReference>
<dbReference type="GO" id="GO:0042744">
    <property type="term" value="P:hydrogen peroxide catabolic process"/>
    <property type="evidence" value="ECO:0007669"/>
    <property type="project" value="TreeGrafter"/>
</dbReference>
<dbReference type="InterPro" id="IPR050056">
    <property type="entry name" value="Hemoglobin_oxygen_transport"/>
</dbReference>
<dbReference type="InterPro" id="IPR000971">
    <property type="entry name" value="Globin"/>
</dbReference>
<sequence>IDAAIAGNPKVAAHGKVVMGGLDKAVKHIDDIVGAFKSLSTMHSEKLHVDPANFHNFANVISVVVGSKCGSAYTPEVQAAFEKFLEVVVHALSKQYH</sequence>
<dbReference type="GO" id="GO:0072562">
    <property type="term" value="C:blood microparticle"/>
    <property type="evidence" value="ECO:0007669"/>
    <property type="project" value="TreeGrafter"/>
</dbReference>
<dbReference type="GO" id="GO:0031838">
    <property type="term" value="C:haptoglobin-hemoglobin complex"/>
    <property type="evidence" value="ECO:0007669"/>
    <property type="project" value="TreeGrafter"/>
</dbReference>
<dbReference type="GO" id="GO:0046872">
    <property type="term" value="F:metal ion binding"/>
    <property type="evidence" value="ECO:0007669"/>
    <property type="project" value="UniProtKB-KW"/>
</dbReference>
<feature type="domain" description="Globin" evidence="8">
    <location>
        <begin position="1"/>
        <end position="97"/>
    </location>
</feature>
<evidence type="ECO:0000259" key="8">
    <source>
        <dbReference type="PROSITE" id="PS01033"/>
    </source>
</evidence>
<protein>
    <recommendedName>
        <fullName evidence="8">Globin domain-containing protein</fullName>
    </recommendedName>
</protein>
<dbReference type="InterPro" id="IPR002337">
    <property type="entry name" value="Hemoglobin_b"/>
</dbReference>
<evidence type="ECO:0000256" key="7">
    <source>
        <dbReference type="RuleBase" id="RU000356"/>
    </source>
</evidence>
<dbReference type="PROSITE" id="PS01033">
    <property type="entry name" value="GLOBIN"/>
    <property type="match status" value="1"/>
</dbReference>
<dbReference type="InterPro" id="IPR012292">
    <property type="entry name" value="Globin/Proto"/>
</dbReference>
<organism evidence="9 10">
    <name type="scientific">Monopterus albus</name>
    <name type="common">Swamp eel</name>
    <dbReference type="NCBI Taxonomy" id="43700"/>
    <lineage>
        <taxon>Eukaryota</taxon>
        <taxon>Metazoa</taxon>
        <taxon>Chordata</taxon>
        <taxon>Craniata</taxon>
        <taxon>Vertebrata</taxon>
        <taxon>Euteleostomi</taxon>
        <taxon>Actinopterygii</taxon>
        <taxon>Neopterygii</taxon>
        <taxon>Teleostei</taxon>
        <taxon>Neoteleostei</taxon>
        <taxon>Acanthomorphata</taxon>
        <taxon>Anabantaria</taxon>
        <taxon>Synbranchiformes</taxon>
        <taxon>Synbranchidae</taxon>
        <taxon>Monopterus</taxon>
    </lineage>
</organism>
<dbReference type="Pfam" id="PF00042">
    <property type="entry name" value="Globin"/>
    <property type="match status" value="1"/>
</dbReference>
<dbReference type="InterPro" id="IPR009050">
    <property type="entry name" value="Globin-like_sf"/>
</dbReference>
<name>A0A3Q3JY43_MONAL</name>
<evidence type="ECO:0000256" key="1">
    <source>
        <dbReference type="ARBA" id="ARBA00008705"/>
    </source>
</evidence>
<proteinExistence type="inferred from homology"/>
<dbReference type="Proteomes" id="UP000261600">
    <property type="component" value="Unplaced"/>
</dbReference>
<dbReference type="STRING" id="43700.ENSMALP00000025928"/>
<dbReference type="GO" id="GO:0005833">
    <property type="term" value="C:hemoglobin complex"/>
    <property type="evidence" value="ECO:0007669"/>
    <property type="project" value="InterPro"/>
</dbReference>
<dbReference type="GO" id="GO:0043177">
    <property type="term" value="F:organic acid binding"/>
    <property type="evidence" value="ECO:0007669"/>
    <property type="project" value="TreeGrafter"/>
</dbReference>
<accession>A0A3Q3JY43</accession>
<evidence type="ECO:0000256" key="4">
    <source>
        <dbReference type="ARBA" id="ARBA00022621"/>
    </source>
</evidence>
<keyword evidence="4 7" id="KW-0561">Oxygen transport</keyword>
<dbReference type="Ensembl" id="ENSMALT00000026406.1">
    <property type="protein sequence ID" value="ENSMALP00000025928.1"/>
    <property type="gene ID" value="ENSMALG00000018022.1"/>
</dbReference>
<evidence type="ECO:0000256" key="3">
    <source>
        <dbReference type="ARBA" id="ARBA00022617"/>
    </source>
</evidence>
<dbReference type="SUPFAM" id="SSF46458">
    <property type="entry name" value="Globin-like"/>
    <property type="match status" value="1"/>
</dbReference>
<comment type="similarity">
    <text evidence="1 7">Belongs to the globin family.</text>
</comment>
<keyword evidence="6" id="KW-0408">Iron</keyword>
<dbReference type="PANTHER" id="PTHR11442">
    <property type="entry name" value="HEMOGLOBIN FAMILY MEMBER"/>
    <property type="match status" value="1"/>
</dbReference>
<keyword evidence="10" id="KW-1185">Reference proteome</keyword>
<evidence type="ECO:0000256" key="6">
    <source>
        <dbReference type="ARBA" id="ARBA00023004"/>
    </source>
</evidence>
<dbReference type="GO" id="GO:0020037">
    <property type="term" value="F:heme binding"/>
    <property type="evidence" value="ECO:0007669"/>
    <property type="project" value="InterPro"/>
</dbReference>
<dbReference type="GO" id="GO:0004601">
    <property type="term" value="F:peroxidase activity"/>
    <property type="evidence" value="ECO:0007669"/>
    <property type="project" value="TreeGrafter"/>
</dbReference>
<keyword evidence="3 7" id="KW-0349">Heme</keyword>
<dbReference type="GO" id="GO:0005344">
    <property type="term" value="F:oxygen carrier activity"/>
    <property type="evidence" value="ECO:0007669"/>
    <property type="project" value="UniProtKB-KW"/>
</dbReference>